<gene>
    <name evidence="1" type="ORF">Pan241w_08980</name>
</gene>
<name>A0A517RAD3_9PLAN</name>
<dbReference type="OrthoDB" id="234592at2"/>
<dbReference type="RefSeq" id="WP_145211452.1">
    <property type="nucleotide sequence ID" value="NZ_CP036269.1"/>
</dbReference>
<sequence>MSGIIGHTMYAILAGKAAVQKKLPIVSVINQHYASYLAGAYMGCDIQIMPEAVCVDTGQEVGFGTAPLERSPLTGGEVKPWSLQFGDRAYRPREIHHLFYGRAHVVFGWQPAERKYMVPWDHLPDYAAMVFQDAKDMYGPGERKLAYLFGWLAHIVGDSLIKSVQPGISLDLLGGKYTPKNRPIQDLVTFHEVGRKELRLDWASLLSDLAETPVEPVQLHYMRVGQPRGMLAADFPDAWAPQHEPLLLRVLAENRRYQKIRNPRLIKKYALKQKGTSWICDEELSRTTGGLSYAEMVEVADKANLRHALWDMGEAIAGLFEQVVERVPYLQSLPDTTVPGWDEITVRWKTKS</sequence>
<evidence type="ECO:0000313" key="1">
    <source>
        <dbReference type="EMBL" id="QDT40839.1"/>
    </source>
</evidence>
<dbReference type="Proteomes" id="UP000317171">
    <property type="component" value="Chromosome"/>
</dbReference>
<accession>A0A517RAD3</accession>
<reference evidence="1 2" key="1">
    <citation type="submission" date="2019-02" db="EMBL/GenBank/DDBJ databases">
        <title>Deep-cultivation of Planctomycetes and their phenomic and genomic characterization uncovers novel biology.</title>
        <authorList>
            <person name="Wiegand S."/>
            <person name="Jogler M."/>
            <person name="Boedeker C."/>
            <person name="Pinto D."/>
            <person name="Vollmers J."/>
            <person name="Rivas-Marin E."/>
            <person name="Kohn T."/>
            <person name="Peeters S.H."/>
            <person name="Heuer A."/>
            <person name="Rast P."/>
            <person name="Oberbeckmann S."/>
            <person name="Bunk B."/>
            <person name="Jeske O."/>
            <person name="Meyerdierks A."/>
            <person name="Storesund J.E."/>
            <person name="Kallscheuer N."/>
            <person name="Luecker S."/>
            <person name="Lage O.M."/>
            <person name="Pohl T."/>
            <person name="Merkel B.J."/>
            <person name="Hornburger P."/>
            <person name="Mueller R.-W."/>
            <person name="Bruemmer F."/>
            <person name="Labrenz M."/>
            <person name="Spormann A.M."/>
            <person name="Op den Camp H."/>
            <person name="Overmann J."/>
            <person name="Amann R."/>
            <person name="Jetten M.S.M."/>
            <person name="Mascher T."/>
            <person name="Medema M.H."/>
            <person name="Devos D.P."/>
            <person name="Kaster A.-K."/>
            <person name="Ovreas L."/>
            <person name="Rohde M."/>
            <person name="Galperin M.Y."/>
            <person name="Jogler C."/>
        </authorList>
    </citation>
    <scope>NUCLEOTIDE SEQUENCE [LARGE SCALE GENOMIC DNA]</scope>
    <source>
        <strain evidence="1 2">Pan241w</strain>
    </source>
</reference>
<evidence type="ECO:0000313" key="2">
    <source>
        <dbReference type="Proteomes" id="UP000317171"/>
    </source>
</evidence>
<protein>
    <recommendedName>
        <fullName evidence="3">Phospholipase C/D domain-containing protein</fullName>
    </recommendedName>
</protein>
<dbReference type="KEGG" id="gaz:Pan241w_08980"/>
<dbReference type="AlphaFoldDB" id="A0A517RAD3"/>
<evidence type="ECO:0008006" key="3">
    <source>
        <dbReference type="Google" id="ProtNLM"/>
    </source>
</evidence>
<dbReference type="EMBL" id="CP036269">
    <property type="protein sequence ID" value="QDT40839.1"/>
    <property type="molecule type" value="Genomic_DNA"/>
</dbReference>
<keyword evidence="2" id="KW-1185">Reference proteome</keyword>
<proteinExistence type="predicted"/>
<organism evidence="1 2">
    <name type="scientific">Gimesia alba</name>
    <dbReference type="NCBI Taxonomy" id="2527973"/>
    <lineage>
        <taxon>Bacteria</taxon>
        <taxon>Pseudomonadati</taxon>
        <taxon>Planctomycetota</taxon>
        <taxon>Planctomycetia</taxon>
        <taxon>Planctomycetales</taxon>
        <taxon>Planctomycetaceae</taxon>
        <taxon>Gimesia</taxon>
    </lineage>
</organism>